<proteinExistence type="predicted"/>
<organism evidence="2 3">
    <name type="scientific">Choanephora cucurbitarum</name>
    <dbReference type="NCBI Taxonomy" id="101091"/>
    <lineage>
        <taxon>Eukaryota</taxon>
        <taxon>Fungi</taxon>
        <taxon>Fungi incertae sedis</taxon>
        <taxon>Mucoromycota</taxon>
        <taxon>Mucoromycotina</taxon>
        <taxon>Mucoromycetes</taxon>
        <taxon>Mucorales</taxon>
        <taxon>Mucorineae</taxon>
        <taxon>Choanephoraceae</taxon>
        <taxon>Choanephoroideae</taxon>
        <taxon>Choanephora</taxon>
    </lineage>
</organism>
<feature type="compositionally biased region" description="Polar residues" evidence="1">
    <location>
        <begin position="210"/>
        <end position="220"/>
    </location>
</feature>
<evidence type="ECO:0000256" key="1">
    <source>
        <dbReference type="SAM" id="MobiDB-lite"/>
    </source>
</evidence>
<evidence type="ECO:0000313" key="3">
    <source>
        <dbReference type="Proteomes" id="UP000093000"/>
    </source>
</evidence>
<dbReference type="EMBL" id="LUGH01000688">
    <property type="protein sequence ID" value="OBZ83298.1"/>
    <property type="molecule type" value="Genomic_DNA"/>
</dbReference>
<feature type="region of interest" description="Disordered" evidence="1">
    <location>
        <begin position="283"/>
        <end position="315"/>
    </location>
</feature>
<feature type="region of interest" description="Disordered" evidence="1">
    <location>
        <begin position="165"/>
        <end position="270"/>
    </location>
</feature>
<evidence type="ECO:0000313" key="2">
    <source>
        <dbReference type="EMBL" id="OBZ83298.1"/>
    </source>
</evidence>
<sequence length="315" mass="34892">MLLEGEVSCSEPKQSFNGTVQNATVFGNRIVVCNRILNELMAIGHLQQLSGSVYMIMHQQIFLDALKANNITEIENKVLAISVSGSLQASMKLDTNIPSPTYGLVMNVHQINHVQVLQDLTPAILSFAYITPNPNITSQTDVDTTADLSTEEVLFFHAAHLCENNTEQDGAKETYPQEEVEEKVDGNKVADDQLIGEGITDGKEIPFESSPKQTGSQSPSVRALKERRTTRSSSVESMSHDQAILQEKSVESDKTLPLSQEDSDSKVLKNQIQEKDAVEAIEEQPVFKKKKKEKEKPKPIRKSLRIASKKTTTIN</sequence>
<dbReference type="OrthoDB" id="10617343at2759"/>
<gene>
    <name evidence="2" type="ORF">A0J61_08658</name>
</gene>
<name>A0A1C7N2R7_9FUNG</name>
<dbReference type="AlphaFoldDB" id="A0A1C7N2R7"/>
<accession>A0A1C7N2R7</accession>
<reference evidence="2 3" key="1">
    <citation type="submission" date="2016-03" db="EMBL/GenBank/DDBJ databases">
        <title>Choanephora cucurbitarum.</title>
        <authorList>
            <person name="Min B."/>
            <person name="Park H."/>
            <person name="Park J.-H."/>
            <person name="Shin H.-D."/>
            <person name="Choi I.-G."/>
        </authorList>
    </citation>
    <scope>NUCLEOTIDE SEQUENCE [LARGE SCALE GENOMIC DNA]</scope>
    <source>
        <strain evidence="2 3">KUS-F28377</strain>
    </source>
</reference>
<dbReference type="Proteomes" id="UP000093000">
    <property type="component" value="Unassembled WGS sequence"/>
</dbReference>
<feature type="compositionally biased region" description="Basic residues" evidence="1">
    <location>
        <begin position="287"/>
        <end position="308"/>
    </location>
</feature>
<keyword evidence="3" id="KW-1185">Reference proteome</keyword>
<dbReference type="InParanoid" id="A0A1C7N2R7"/>
<comment type="caution">
    <text evidence="2">The sequence shown here is derived from an EMBL/GenBank/DDBJ whole genome shotgun (WGS) entry which is preliminary data.</text>
</comment>
<protein>
    <submittedName>
        <fullName evidence="2">Uncharacterized protein</fullName>
    </submittedName>
</protein>